<evidence type="ECO:0000313" key="4">
    <source>
        <dbReference type="EMBL" id="AVL99199.1"/>
    </source>
</evidence>
<proteinExistence type="predicted"/>
<feature type="domain" description="Phospholipid/glycerol acyltransferase" evidence="3">
    <location>
        <begin position="61"/>
        <end position="197"/>
    </location>
</feature>
<dbReference type="EMBL" id="CP027433">
    <property type="protein sequence ID" value="AVL99199.1"/>
    <property type="molecule type" value="Genomic_DNA"/>
</dbReference>
<evidence type="ECO:0000256" key="1">
    <source>
        <dbReference type="ARBA" id="ARBA00022679"/>
    </source>
</evidence>
<gene>
    <name evidence="4" type="ORF">C6V83_01710</name>
</gene>
<dbReference type="SMART" id="SM00563">
    <property type="entry name" value="PlsC"/>
    <property type="match status" value="1"/>
</dbReference>
<dbReference type="PANTHER" id="PTHR10434">
    <property type="entry name" value="1-ACYL-SN-GLYCEROL-3-PHOSPHATE ACYLTRANSFERASE"/>
    <property type="match status" value="1"/>
</dbReference>
<dbReference type="GO" id="GO:0006654">
    <property type="term" value="P:phosphatidic acid biosynthetic process"/>
    <property type="evidence" value="ECO:0007669"/>
    <property type="project" value="TreeGrafter"/>
</dbReference>
<keyword evidence="1 4" id="KW-0808">Transferase</keyword>
<dbReference type="AlphaFoldDB" id="A0A2S0KC08"/>
<evidence type="ECO:0000256" key="2">
    <source>
        <dbReference type="ARBA" id="ARBA00023315"/>
    </source>
</evidence>
<accession>A0A2S0KC08</accession>
<dbReference type="SUPFAM" id="SSF69593">
    <property type="entry name" value="Glycerol-3-phosphate (1)-acyltransferase"/>
    <property type="match status" value="1"/>
</dbReference>
<reference evidence="4 5" key="1">
    <citation type="submission" date="2018-03" db="EMBL/GenBank/DDBJ databases">
        <title>Characteristics and genome of n-alkane degrading marine bacteria Gordonia iterans isolated from crude oil contaminated in Tae-an, South Korea.</title>
        <authorList>
            <person name="Lee S.-S."/>
            <person name="Kim H."/>
        </authorList>
    </citation>
    <scope>NUCLEOTIDE SEQUENCE [LARGE SCALE GENOMIC DNA]</scope>
    <source>
        <strain evidence="4 5">Co17</strain>
    </source>
</reference>
<evidence type="ECO:0000259" key="3">
    <source>
        <dbReference type="SMART" id="SM00563"/>
    </source>
</evidence>
<evidence type="ECO:0000313" key="5">
    <source>
        <dbReference type="Proteomes" id="UP000239814"/>
    </source>
</evidence>
<keyword evidence="5" id="KW-1185">Reference proteome</keyword>
<sequence>MDIALADADAVYEYYRGHRQPALRAKALYGWLALRHRPDVHLDGEAARRLRELRREPGHAVIVSANHVRQTDPFVLAATGFRSPLRPRIGTIRVLAKDGLFQDPEQRRKIDVMGGIPVFRPKDHGVRESMAAGRTMIDVCIDRMSRGDWLAVFPEGTCNKGDPARLQPLGSGLGHIALGALRRGQPVSLVSIGLAYRDTTAQRTSVSISEPVEFDGAARKSAAAATRFAAARLQEAVDRATARL</sequence>
<organism evidence="4 5">
    <name type="scientific">Gordonia iterans</name>
    <dbReference type="NCBI Taxonomy" id="1004901"/>
    <lineage>
        <taxon>Bacteria</taxon>
        <taxon>Bacillati</taxon>
        <taxon>Actinomycetota</taxon>
        <taxon>Actinomycetes</taxon>
        <taxon>Mycobacteriales</taxon>
        <taxon>Gordoniaceae</taxon>
        <taxon>Gordonia</taxon>
    </lineage>
</organism>
<dbReference type="InterPro" id="IPR002123">
    <property type="entry name" value="Plipid/glycerol_acylTrfase"/>
</dbReference>
<protein>
    <submittedName>
        <fullName evidence="4">1-acyl-sn-glycerol-3-phosphate acyltransferase</fullName>
    </submittedName>
</protein>
<dbReference type="KEGG" id="git:C6V83_01710"/>
<dbReference type="PANTHER" id="PTHR10434:SF11">
    <property type="entry name" value="1-ACYL-SN-GLYCEROL-3-PHOSPHATE ACYLTRANSFERASE"/>
    <property type="match status" value="1"/>
</dbReference>
<dbReference type="RefSeq" id="WP_105940935.1">
    <property type="nucleotide sequence ID" value="NZ_CP027433.1"/>
</dbReference>
<keyword evidence="2 4" id="KW-0012">Acyltransferase</keyword>
<dbReference type="GO" id="GO:0003841">
    <property type="term" value="F:1-acylglycerol-3-phosphate O-acyltransferase activity"/>
    <property type="evidence" value="ECO:0007669"/>
    <property type="project" value="TreeGrafter"/>
</dbReference>
<dbReference type="Proteomes" id="UP000239814">
    <property type="component" value="Chromosome"/>
</dbReference>
<dbReference type="Pfam" id="PF01553">
    <property type="entry name" value="Acyltransferase"/>
    <property type="match status" value="1"/>
</dbReference>
<name>A0A2S0KC08_9ACTN</name>
<dbReference type="OrthoDB" id="3772582at2"/>